<evidence type="ECO:0000313" key="6">
    <source>
        <dbReference type="EMBL" id="TXK80522.1"/>
    </source>
</evidence>
<evidence type="ECO:0000256" key="4">
    <source>
        <dbReference type="SAM" id="SignalP"/>
    </source>
</evidence>
<organism evidence="6 7">
    <name type="scientific">Rheinheimera tangshanensis</name>
    <dbReference type="NCBI Taxonomy" id="400153"/>
    <lineage>
        <taxon>Bacteria</taxon>
        <taxon>Pseudomonadati</taxon>
        <taxon>Pseudomonadota</taxon>
        <taxon>Gammaproteobacteria</taxon>
        <taxon>Chromatiales</taxon>
        <taxon>Chromatiaceae</taxon>
        <taxon>Rheinheimera</taxon>
    </lineage>
</organism>
<keyword evidence="7" id="KW-1185">Reference proteome</keyword>
<dbReference type="EMBL" id="VRLR01000006">
    <property type="protein sequence ID" value="TXK80522.1"/>
    <property type="molecule type" value="Genomic_DNA"/>
</dbReference>
<keyword evidence="4" id="KW-0732">Signal</keyword>
<dbReference type="SUPFAM" id="SSF50891">
    <property type="entry name" value="Cyclophilin-like"/>
    <property type="match status" value="1"/>
</dbReference>
<name>A0A5C8LYG9_9GAMM</name>
<dbReference type="InterPro" id="IPR029000">
    <property type="entry name" value="Cyclophilin-like_dom_sf"/>
</dbReference>
<dbReference type="GO" id="GO:0003755">
    <property type="term" value="F:peptidyl-prolyl cis-trans isomerase activity"/>
    <property type="evidence" value="ECO:0007669"/>
    <property type="project" value="UniProtKB-KW"/>
</dbReference>
<keyword evidence="3 6" id="KW-0413">Isomerase</keyword>
<accession>A0A5C8LYG9</accession>
<dbReference type="Proteomes" id="UP000321814">
    <property type="component" value="Unassembled WGS sequence"/>
</dbReference>
<keyword evidence="2" id="KW-0697">Rotamase</keyword>
<dbReference type="CDD" id="cd00317">
    <property type="entry name" value="cyclophilin"/>
    <property type="match status" value="1"/>
</dbReference>
<dbReference type="PROSITE" id="PS50072">
    <property type="entry name" value="CSA_PPIASE_2"/>
    <property type="match status" value="1"/>
</dbReference>
<dbReference type="OrthoDB" id="9807797at2"/>
<dbReference type="PANTHER" id="PTHR45625:SF4">
    <property type="entry name" value="PEPTIDYLPROLYL ISOMERASE DOMAIN AND WD REPEAT-CONTAINING PROTEIN 1"/>
    <property type="match status" value="1"/>
</dbReference>
<evidence type="ECO:0000259" key="5">
    <source>
        <dbReference type="PROSITE" id="PS50072"/>
    </source>
</evidence>
<dbReference type="RefSeq" id="WP_147904427.1">
    <property type="nucleotide sequence ID" value="NZ_BAAAGC010000010.1"/>
</dbReference>
<evidence type="ECO:0000313" key="7">
    <source>
        <dbReference type="Proteomes" id="UP000321814"/>
    </source>
</evidence>
<feature type="domain" description="PPIase cyclophilin-type" evidence="5">
    <location>
        <begin position="52"/>
        <end position="237"/>
    </location>
</feature>
<dbReference type="InterPro" id="IPR002130">
    <property type="entry name" value="Cyclophilin-type_PPIase_dom"/>
</dbReference>
<comment type="caution">
    <text evidence="6">The sequence shown here is derived from an EMBL/GenBank/DDBJ whole genome shotgun (WGS) entry which is preliminary data.</text>
</comment>
<dbReference type="PANTHER" id="PTHR45625">
    <property type="entry name" value="PEPTIDYL-PROLYL CIS-TRANS ISOMERASE-RELATED"/>
    <property type="match status" value="1"/>
</dbReference>
<dbReference type="InterPro" id="IPR044666">
    <property type="entry name" value="Cyclophilin_A-like"/>
</dbReference>
<sequence>MRVISFCALVVALGLGSAAAQQTPTTATTAAPAAAVNSAWQLLPQDNLLYLETDQGRIVILLAPAFAPEHVKRVKELVKAGFYDGVTFYRVIEGFVAQFGVPEHEWGSRAKLTPMKAEFSWPVRSGDPYLLVQRPDLLAEETGFNQGFAVAREQNQEWLVHCPGVVNMARANEPDTAVADIAIMMGQAPRHLDKNMSAFGKVIWGQYALNRIRRGDTADGGVIGSATARSVIKQARLGSDLAPDRQLQLEWLSTTSSEFSQSLAERRSRTHVFYQHKGNGNMDVCYPQVPVREVKPV</sequence>
<feature type="chain" id="PRO_5022860354" description="peptidylprolyl isomerase" evidence="4">
    <location>
        <begin position="21"/>
        <end position="297"/>
    </location>
</feature>
<reference evidence="6 7" key="1">
    <citation type="submission" date="2019-08" db="EMBL/GenBank/DDBJ databases">
        <title>Draft genome analysis of Rheinheimera tangshanensis isolated from the roots of fresh rice plants (Oryza sativa).</title>
        <authorList>
            <person name="Yu Q."/>
            <person name="Qi Y."/>
            <person name="Zhang H."/>
            <person name="Pu J."/>
        </authorList>
    </citation>
    <scope>NUCLEOTIDE SEQUENCE [LARGE SCALE GENOMIC DNA]</scope>
    <source>
        <strain evidence="6 7">JA3-B52</strain>
    </source>
</reference>
<protein>
    <recommendedName>
        <fullName evidence="1">peptidylprolyl isomerase</fullName>
        <ecNumber evidence="1">5.2.1.8</ecNumber>
    </recommendedName>
</protein>
<proteinExistence type="predicted"/>
<dbReference type="Gene3D" id="2.40.100.10">
    <property type="entry name" value="Cyclophilin-like"/>
    <property type="match status" value="1"/>
</dbReference>
<dbReference type="EC" id="5.2.1.8" evidence="1"/>
<evidence type="ECO:0000256" key="1">
    <source>
        <dbReference type="ARBA" id="ARBA00013194"/>
    </source>
</evidence>
<evidence type="ECO:0000256" key="2">
    <source>
        <dbReference type="ARBA" id="ARBA00023110"/>
    </source>
</evidence>
<dbReference type="AlphaFoldDB" id="A0A5C8LYG9"/>
<feature type="signal peptide" evidence="4">
    <location>
        <begin position="1"/>
        <end position="20"/>
    </location>
</feature>
<gene>
    <name evidence="6" type="ORF">FU839_11220</name>
</gene>
<evidence type="ECO:0000256" key="3">
    <source>
        <dbReference type="ARBA" id="ARBA00023235"/>
    </source>
</evidence>
<dbReference type="Pfam" id="PF00160">
    <property type="entry name" value="Pro_isomerase"/>
    <property type="match status" value="1"/>
</dbReference>